<dbReference type="EMBL" id="LT966316">
    <property type="protein sequence ID" value="SOU91907.1"/>
    <property type="molecule type" value="Genomic_DNA"/>
</dbReference>
<reference evidence="1" key="1">
    <citation type="submission" date="2017-12" db="EMBL/GenBank/DDBJ databases">
        <authorList>
            <consortium name="SysMetEx"/>
        </authorList>
    </citation>
    <scope>NUCLEOTIDE SEQUENCE</scope>
    <source>
        <strain evidence="1">Pb_238</strain>
    </source>
</reference>
<sequence>MGTKDPSLLREGVKGDLGSLLAESLPDNEGAYPGKNTEPCSLKAIRKILHLE</sequence>
<organism evidence="1">
    <name type="scientific">Leptospirillum ferriphilum</name>
    <dbReference type="NCBI Taxonomy" id="178606"/>
    <lineage>
        <taxon>Bacteria</taxon>
        <taxon>Pseudomonadati</taxon>
        <taxon>Nitrospirota</taxon>
        <taxon>Nitrospiria</taxon>
        <taxon>Nitrospirales</taxon>
        <taxon>Nitrospiraceae</taxon>
        <taxon>Leptospirillum</taxon>
    </lineage>
</organism>
<name>A0A2I2MDY2_9BACT</name>
<accession>A0A2I2MDY2</accession>
<gene>
    <name evidence="1" type="ORF">LFTS_00527</name>
</gene>
<protein>
    <submittedName>
        <fullName evidence="1">Uncharacterized protein</fullName>
    </submittedName>
</protein>
<evidence type="ECO:0000313" key="1">
    <source>
        <dbReference type="EMBL" id="SOU91907.1"/>
    </source>
</evidence>
<proteinExistence type="predicted"/>
<dbReference type="AlphaFoldDB" id="A0A2I2MDY2"/>